<organism evidence="1 2">
    <name type="scientific">Neogobius melanostomus</name>
    <name type="common">round goby</name>
    <dbReference type="NCBI Taxonomy" id="47308"/>
    <lineage>
        <taxon>Eukaryota</taxon>
        <taxon>Metazoa</taxon>
        <taxon>Chordata</taxon>
        <taxon>Craniata</taxon>
        <taxon>Vertebrata</taxon>
        <taxon>Euteleostomi</taxon>
        <taxon>Actinopterygii</taxon>
        <taxon>Neopterygii</taxon>
        <taxon>Teleostei</taxon>
        <taxon>Neoteleostei</taxon>
        <taxon>Acanthomorphata</taxon>
        <taxon>Gobiaria</taxon>
        <taxon>Gobiiformes</taxon>
        <taxon>Gobioidei</taxon>
        <taxon>Gobiidae</taxon>
        <taxon>Benthophilinae</taxon>
        <taxon>Neogobiini</taxon>
        <taxon>Neogobius</taxon>
    </lineage>
</organism>
<protein>
    <submittedName>
        <fullName evidence="1">Uncharacterized protein</fullName>
    </submittedName>
</protein>
<reference evidence="1" key="2">
    <citation type="submission" date="2025-09" db="UniProtKB">
        <authorList>
            <consortium name="Ensembl"/>
        </authorList>
    </citation>
    <scope>IDENTIFICATION</scope>
</reference>
<proteinExistence type="predicted"/>
<dbReference type="AlphaFoldDB" id="A0A8C6S5Q6"/>
<keyword evidence="2" id="KW-1185">Reference proteome</keyword>
<accession>A0A8C6S5Q6</accession>
<dbReference type="Ensembl" id="ENSNMLT00000002462.1">
    <property type="protein sequence ID" value="ENSNMLP00000002124.1"/>
    <property type="gene ID" value="ENSNMLG00000001610.1"/>
</dbReference>
<reference evidence="1" key="1">
    <citation type="submission" date="2025-08" db="UniProtKB">
        <authorList>
            <consortium name="Ensembl"/>
        </authorList>
    </citation>
    <scope>IDENTIFICATION</scope>
</reference>
<name>A0A8C6S5Q6_9GOBI</name>
<sequence>MTRVSCFPPCLSCDCREWYRRNFTITFLMARVTLQNMWNNLSPANGGKKNDPTAT</sequence>
<evidence type="ECO:0000313" key="2">
    <source>
        <dbReference type="Proteomes" id="UP000694523"/>
    </source>
</evidence>
<dbReference type="Proteomes" id="UP000694523">
    <property type="component" value="Unplaced"/>
</dbReference>
<evidence type="ECO:0000313" key="1">
    <source>
        <dbReference type="Ensembl" id="ENSNMLP00000002124.1"/>
    </source>
</evidence>